<evidence type="ECO:0000256" key="1">
    <source>
        <dbReference type="ARBA" id="ARBA00023015"/>
    </source>
</evidence>
<dbReference type="PROSITE" id="PS50043">
    <property type="entry name" value="HTH_LUXR_2"/>
    <property type="match status" value="1"/>
</dbReference>
<dbReference type="PANTHER" id="PTHR44688">
    <property type="entry name" value="DNA-BINDING TRANSCRIPTIONAL ACTIVATOR DEVR_DOSR"/>
    <property type="match status" value="1"/>
</dbReference>
<evidence type="ECO:0000313" key="5">
    <source>
        <dbReference type="EMBL" id="GGK40302.1"/>
    </source>
</evidence>
<dbReference type="Proteomes" id="UP000662200">
    <property type="component" value="Unassembled WGS sequence"/>
</dbReference>
<proteinExistence type="predicted"/>
<keyword evidence="2" id="KW-0238">DNA-binding</keyword>
<evidence type="ECO:0000256" key="2">
    <source>
        <dbReference type="ARBA" id="ARBA00023125"/>
    </source>
</evidence>
<reference evidence="5" key="1">
    <citation type="journal article" date="2014" name="Int. J. Syst. Evol. Microbiol.">
        <title>Complete genome sequence of Corynebacterium casei LMG S-19264T (=DSM 44701T), isolated from a smear-ripened cheese.</title>
        <authorList>
            <consortium name="US DOE Joint Genome Institute (JGI-PGF)"/>
            <person name="Walter F."/>
            <person name="Albersmeier A."/>
            <person name="Kalinowski J."/>
            <person name="Ruckert C."/>
        </authorList>
    </citation>
    <scope>NUCLEOTIDE SEQUENCE</scope>
    <source>
        <strain evidence="5">JCM 3091</strain>
    </source>
</reference>
<evidence type="ECO:0000313" key="6">
    <source>
        <dbReference type="Proteomes" id="UP000662200"/>
    </source>
</evidence>
<reference evidence="5" key="2">
    <citation type="submission" date="2020-09" db="EMBL/GenBank/DDBJ databases">
        <authorList>
            <person name="Sun Q."/>
            <person name="Ohkuma M."/>
        </authorList>
    </citation>
    <scope>NUCLEOTIDE SEQUENCE</scope>
    <source>
        <strain evidence="5">JCM 3091</strain>
    </source>
</reference>
<keyword evidence="6" id="KW-1185">Reference proteome</keyword>
<evidence type="ECO:0000256" key="3">
    <source>
        <dbReference type="ARBA" id="ARBA00023163"/>
    </source>
</evidence>
<dbReference type="PRINTS" id="PR00038">
    <property type="entry name" value="HTHLUXR"/>
</dbReference>
<dbReference type="Gene3D" id="3.40.50.2300">
    <property type="match status" value="1"/>
</dbReference>
<dbReference type="AlphaFoldDB" id="A0A8J3BTT2"/>
<dbReference type="EMBL" id="BMQC01000017">
    <property type="protein sequence ID" value="GGK40302.1"/>
    <property type="molecule type" value="Genomic_DNA"/>
</dbReference>
<keyword evidence="3" id="KW-0804">Transcription</keyword>
<dbReference type="SUPFAM" id="SSF46894">
    <property type="entry name" value="C-terminal effector domain of the bipartite response regulators"/>
    <property type="match status" value="1"/>
</dbReference>
<organism evidence="5 6">
    <name type="scientific">Pilimelia terevasa</name>
    <dbReference type="NCBI Taxonomy" id="53372"/>
    <lineage>
        <taxon>Bacteria</taxon>
        <taxon>Bacillati</taxon>
        <taxon>Actinomycetota</taxon>
        <taxon>Actinomycetes</taxon>
        <taxon>Micromonosporales</taxon>
        <taxon>Micromonosporaceae</taxon>
        <taxon>Pilimelia</taxon>
    </lineage>
</organism>
<dbReference type="CDD" id="cd06170">
    <property type="entry name" value="LuxR_C_like"/>
    <property type="match status" value="1"/>
</dbReference>
<comment type="caution">
    <text evidence="5">The sequence shown here is derived from an EMBL/GenBank/DDBJ whole genome shotgun (WGS) entry which is preliminary data.</text>
</comment>
<dbReference type="InterPro" id="IPR000792">
    <property type="entry name" value="Tscrpt_reg_LuxR_C"/>
</dbReference>
<keyword evidence="1" id="KW-0805">Transcription regulation</keyword>
<dbReference type="InterPro" id="IPR016032">
    <property type="entry name" value="Sig_transdc_resp-reg_C-effctor"/>
</dbReference>
<accession>A0A8J3BTT2</accession>
<name>A0A8J3BTT2_9ACTN</name>
<dbReference type="GO" id="GO:0003677">
    <property type="term" value="F:DNA binding"/>
    <property type="evidence" value="ECO:0007669"/>
    <property type="project" value="UniProtKB-KW"/>
</dbReference>
<feature type="domain" description="HTH luxR-type" evidence="4">
    <location>
        <begin position="138"/>
        <end position="205"/>
    </location>
</feature>
<gene>
    <name evidence="5" type="ORF">GCM10010124_36290</name>
</gene>
<dbReference type="PANTHER" id="PTHR44688:SF16">
    <property type="entry name" value="DNA-BINDING TRANSCRIPTIONAL ACTIVATOR DEVR_DOSR"/>
    <property type="match status" value="1"/>
</dbReference>
<protein>
    <submittedName>
        <fullName evidence="5">Helix-turn-helix transcriptional regulator</fullName>
    </submittedName>
</protein>
<evidence type="ECO:0000259" key="4">
    <source>
        <dbReference type="PROSITE" id="PS50043"/>
    </source>
</evidence>
<dbReference type="Pfam" id="PF00196">
    <property type="entry name" value="GerE"/>
    <property type="match status" value="1"/>
</dbReference>
<dbReference type="GO" id="GO:0006355">
    <property type="term" value="P:regulation of DNA-templated transcription"/>
    <property type="evidence" value="ECO:0007669"/>
    <property type="project" value="InterPro"/>
</dbReference>
<dbReference type="SMART" id="SM00421">
    <property type="entry name" value="HTH_LUXR"/>
    <property type="match status" value="1"/>
</dbReference>
<sequence length="207" mass="22610">MERVAVSVHAADPISRLGMATQLRPRPELHVLSATEEAPDALPLVVVERLDDEAVGLLRRLHRGGAKRLILVPATIDDLGLSAAVEHGVVGLVRRSEASAERMAHVIMAVARGEGALPADLLARLMAQMGRLQRQVLEPRGLNLLGLSTREVEVLRLVADGHDTREIAAELSYSERTVKNVLHDVTRRLQLRNRAHAVAYALRNGLI</sequence>